<dbReference type="AlphaFoldDB" id="A0A0P0LXI1"/>
<geneLocation type="plasmid" evidence="1">
    <name>pG6809-1</name>
</geneLocation>
<proteinExistence type="predicted"/>
<protein>
    <submittedName>
        <fullName evidence="1">Putative toxin YafO</fullName>
    </submittedName>
</protein>
<evidence type="ECO:0000313" key="1">
    <source>
        <dbReference type="EMBL" id="ALK44009.1"/>
    </source>
</evidence>
<dbReference type="RefSeq" id="WP_060458864.1">
    <property type="nucleotide sequence ID" value="NC_032102.1"/>
</dbReference>
<dbReference type="EMBL" id="KT345945">
    <property type="protein sequence ID" value="ALK44009.1"/>
    <property type="molecule type" value="Genomic_DNA"/>
</dbReference>
<sequence>MKVTWNSDSYAQFLQPTFDIKPDLKITLLDDFTSLKQGMCPAVFGKDGPYTAPGAIVSSRVYHVHLLFTKQERTSNRNRFNCTSDRALVYSQHAHFQDVYSLLAIFPNNAHQYAKDPKIMADIAAYAAAFQALTNP</sequence>
<keyword evidence="1" id="KW-0614">Plasmid</keyword>
<dbReference type="InterPro" id="IPR020353">
    <property type="entry name" value="Toxin_YafO"/>
</dbReference>
<name>A0A0P0LXI1_ENTCL</name>
<dbReference type="Pfam" id="PF13957">
    <property type="entry name" value="YafO_toxin"/>
    <property type="match status" value="1"/>
</dbReference>
<reference evidence="1" key="1">
    <citation type="submission" date="2015-07" db="EMBL/GenBank/DDBJ databases">
        <title>Co-Production of KPC-18 and VIM-1 Carbapenemases by Enterobacter cloacae.</title>
        <authorList>
            <person name="Doi Y."/>
        </authorList>
    </citation>
    <scope>NUCLEOTIDE SEQUENCE</scope>
    <source>
        <strain evidence="1">G6809</strain>
        <plasmid evidence="1">pG6809-1</plasmid>
    </source>
</reference>
<accession>A0A0P0LXI1</accession>
<organism evidence="1">
    <name type="scientific">Enterobacter cloacae</name>
    <dbReference type="NCBI Taxonomy" id="550"/>
    <lineage>
        <taxon>Bacteria</taxon>
        <taxon>Pseudomonadati</taxon>
        <taxon>Pseudomonadota</taxon>
        <taxon>Gammaproteobacteria</taxon>
        <taxon>Enterobacterales</taxon>
        <taxon>Enterobacteriaceae</taxon>
        <taxon>Enterobacter</taxon>
        <taxon>Enterobacter cloacae complex</taxon>
    </lineage>
</organism>